<evidence type="ECO:0000256" key="2">
    <source>
        <dbReference type="ARBA" id="ARBA00022448"/>
    </source>
</evidence>
<evidence type="ECO:0000256" key="4">
    <source>
        <dbReference type="ARBA" id="ARBA00022989"/>
    </source>
</evidence>
<keyword evidence="3 11" id="KW-0812">Transmembrane</keyword>
<dbReference type="Pfam" id="PF00654">
    <property type="entry name" value="Voltage_CLC"/>
    <property type="match status" value="1"/>
</dbReference>
<organism evidence="12 13">
    <name type="scientific">Aciditerrimonas ferrireducens</name>
    <dbReference type="NCBI Taxonomy" id="667306"/>
    <lineage>
        <taxon>Bacteria</taxon>
        <taxon>Bacillati</taxon>
        <taxon>Actinomycetota</taxon>
        <taxon>Acidimicrobiia</taxon>
        <taxon>Acidimicrobiales</taxon>
        <taxon>Acidimicrobiaceae</taxon>
        <taxon>Aciditerrimonas</taxon>
    </lineage>
</organism>
<feature type="transmembrane region" description="Helical" evidence="11">
    <location>
        <begin position="364"/>
        <end position="388"/>
    </location>
</feature>
<feature type="region of interest" description="Disordered" evidence="10">
    <location>
        <begin position="1"/>
        <end position="44"/>
    </location>
</feature>
<evidence type="ECO:0000256" key="9">
    <source>
        <dbReference type="ARBA" id="ARBA00023303"/>
    </source>
</evidence>
<name>A0ABV6BZK1_9ACTN</name>
<feature type="transmembrane region" description="Helical" evidence="11">
    <location>
        <begin position="228"/>
        <end position="250"/>
    </location>
</feature>
<dbReference type="InterPro" id="IPR001807">
    <property type="entry name" value="ClC"/>
</dbReference>
<evidence type="ECO:0000256" key="10">
    <source>
        <dbReference type="SAM" id="MobiDB-lite"/>
    </source>
</evidence>
<dbReference type="InterPro" id="IPR014743">
    <property type="entry name" value="Cl-channel_core"/>
</dbReference>
<keyword evidence="2" id="KW-0813">Transport</keyword>
<keyword evidence="6 11" id="KW-0472">Membrane</keyword>
<dbReference type="PANTHER" id="PTHR43427:SF6">
    <property type="entry name" value="CHLORIDE CHANNEL PROTEIN CLC-E"/>
    <property type="match status" value="1"/>
</dbReference>
<keyword evidence="8" id="KW-0868">Chloride</keyword>
<keyword evidence="7" id="KW-0869">Chloride channel</keyword>
<evidence type="ECO:0000256" key="7">
    <source>
        <dbReference type="ARBA" id="ARBA00023173"/>
    </source>
</evidence>
<accession>A0ABV6BZK1</accession>
<comment type="caution">
    <text evidence="12">The sequence shown here is derived from an EMBL/GenBank/DDBJ whole genome shotgun (WGS) entry which is preliminary data.</text>
</comment>
<evidence type="ECO:0000256" key="6">
    <source>
        <dbReference type="ARBA" id="ARBA00023136"/>
    </source>
</evidence>
<keyword evidence="9" id="KW-0407">Ion channel</keyword>
<sequence length="509" mass="51284">MTLGPAATVGAIGAPPDQPSGPPSVASQPGGEPGRRQPNLPALGDRLDHEGRSWRFWVVAVLVGVGAGLGAGLLMAVLHAVQHLAYGYRHGDFQSGVRRAPAWRPLVVLAAGGLVLGTAWVVLRRVGGPVRGLSEAVWQKAGELPFVDTLVNGLLQIVAVGAGATLGREGAPKEVGAGWASLLCRRGRLGPAERQLLVACGAGAGMAAVYNVPLGGALFAAEVLLGTLALPVALPALAVAGVATAVSWLLLPDQPTYRVAPTTTDASLVLFAVVLGLVAGVLSAGLVRGVGWAKGRHPRGPLATVLAITLVFTAVGGVASGLPEVLGNGKDVAQAALSGSLALGTVAAVLVVRPLATAACLRSGAVGGLFTPTLTVGCLLGLLAGRGWTGLWPGPSTPAVAMVGACALLAGTMQAPLAALVMVVELTHSGLALVVPLGLAAVAATEVSRALIPASIYDVTLLGSQARPTGPGDPGGPQAGRSWWPPNWRRMAERTRLAKLSRSREAKRA</sequence>
<evidence type="ECO:0000313" key="13">
    <source>
        <dbReference type="Proteomes" id="UP001589788"/>
    </source>
</evidence>
<evidence type="ECO:0000256" key="5">
    <source>
        <dbReference type="ARBA" id="ARBA00023065"/>
    </source>
</evidence>
<feature type="transmembrane region" description="Helical" evidence="11">
    <location>
        <begin position="302"/>
        <end position="320"/>
    </location>
</feature>
<evidence type="ECO:0000256" key="11">
    <source>
        <dbReference type="SAM" id="Phobius"/>
    </source>
</evidence>
<dbReference type="PANTHER" id="PTHR43427">
    <property type="entry name" value="CHLORIDE CHANNEL PROTEIN CLC-E"/>
    <property type="match status" value="1"/>
</dbReference>
<gene>
    <name evidence="12" type="ORF">ACFFRE_01635</name>
</gene>
<keyword evidence="5" id="KW-0406">Ion transport</keyword>
<dbReference type="EMBL" id="JBHLYQ010000007">
    <property type="protein sequence ID" value="MFC0080858.1"/>
    <property type="molecule type" value="Genomic_DNA"/>
</dbReference>
<dbReference type="SUPFAM" id="SSF81340">
    <property type="entry name" value="Clc chloride channel"/>
    <property type="match status" value="1"/>
</dbReference>
<evidence type="ECO:0000313" key="12">
    <source>
        <dbReference type="EMBL" id="MFC0080858.1"/>
    </source>
</evidence>
<dbReference type="RefSeq" id="WP_377787501.1">
    <property type="nucleotide sequence ID" value="NZ_JBHLYQ010000007.1"/>
</dbReference>
<feature type="transmembrane region" description="Helical" evidence="11">
    <location>
        <begin position="56"/>
        <end position="81"/>
    </location>
</feature>
<dbReference type="Proteomes" id="UP001589788">
    <property type="component" value="Unassembled WGS sequence"/>
</dbReference>
<evidence type="ECO:0000256" key="1">
    <source>
        <dbReference type="ARBA" id="ARBA00004141"/>
    </source>
</evidence>
<feature type="transmembrane region" description="Helical" evidence="11">
    <location>
        <begin position="431"/>
        <end position="452"/>
    </location>
</feature>
<feature type="transmembrane region" description="Helical" evidence="11">
    <location>
        <begin position="400"/>
        <end position="424"/>
    </location>
</feature>
<keyword evidence="4 11" id="KW-1133">Transmembrane helix</keyword>
<keyword evidence="13" id="KW-1185">Reference proteome</keyword>
<dbReference type="PRINTS" id="PR00762">
    <property type="entry name" value="CLCHANNEL"/>
</dbReference>
<reference evidence="12 13" key="1">
    <citation type="submission" date="2024-09" db="EMBL/GenBank/DDBJ databases">
        <authorList>
            <person name="Sun Q."/>
            <person name="Mori K."/>
        </authorList>
    </citation>
    <scope>NUCLEOTIDE SEQUENCE [LARGE SCALE GENOMIC DNA]</scope>
    <source>
        <strain evidence="12 13">JCM 15389</strain>
    </source>
</reference>
<evidence type="ECO:0000256" key="3">
    <source>
        <dbReference type="ARBA" id="ARBA00022692"/>
    </source>
</evidence>
<protein>
    <submittedName>
        <fullName evidence="12">Chloride channel protein</fullName>
    </submittedName>
</protein>
<proteinExistence type="predicted"/>
<comment type="subcellular location">
    <subcellularLocation>
        <location evidence="1">Membrane</location>
        <topology evidence="1">Multi-pass membrane protein</topology>
    </subcellularLocation>
</comment>
<dbReference type="InterPro" id="IPR050368">
    <property type="entry name" value="ClC-type_chloride_channel"/>
</dbReference>
<feature type="transmembrane region" description="Helical" evidence="11">
    <location>
        <begin position="270"/>
        <end position="290"/>
    </location>
</feature>
<dbReference type="Gene3D" id="1.10.3080.10">
    <property type="entry name" value="Clc chloride channel"/>
    <property type="match status" value="1"/>
</dbReference>
<feature type="transmembrane region" description="Helical" evidence="11">
    <location>
        <begin position="332"/>
        <end position="352"/>
    </location>
</feature>
<feature type="region of interest" description="Disordered" evidence="10">
    <location>
        <begin position="467"/>
        <end position="488"/>
    </location>
</feature>
<evidence type="ECO:0000256" key="8">
    <source>
        <dbReference type="ARBA" id="ARBA00023214"/>
    </source>
</evidence>
<feature type="transmembrane region" description="Helical" evidence="11">
    <location>
        <begin position="102"/>
        <end position="123"/>
    </location>
</feature>